<dbReference type="KEGG" id="pasa:BAOM_1810"/>
<gene>
    <name evidence="7" type="ORF">BAOM_1810</name>
</gene>
<dbReference type="NCBIfam" id="TIGR01766">
    <property type="entry name" value="IS200/IS605 family accessory protein TnpB-like domain"/>
    <property type="match status" value="1"/>
</dbReference>
<comment type="similarity">
    <text evidence="1">In the C-terminal section; belongs to the transposase 35 family.</text>
</comment>
<evidence type="ECO:0000259" key="5">
    <source>
        <dbReference type="Pfam" id="PF01385"/>
    </source>
</evidence>
<evidence type="ECO:0000256" key="3">
    <source>
        <dbReference type="ARBA" id="ARBA00023125"/>
    </source>
</evidence>
<dbReference type="EMBL" id="CP026095">
    <property type="protein sequence ID" value="AZV42420.1"/>
    <property type="molecule type" value="Genomic_DNA"/>
</dbReference>
<evidence type="ECO:0000256" key="2">
    <source>
        <dbReference type="ARBA" id="ARBA00022578"/>
    </source>
</evidence>
<name>A0A3Q9RIJ0_9BACI</name>
<organism evidence="7 8">
    <name type="scientific">Peribacillus asahii</name>
    <dbReference type="NCBI Taxonomy" id="228899"/>
    <lineage>
        <taxon>Bacteria</taxon>
        <taxon>Bacillati</taxon>
        <taxon>Bacillota</taxon>
        <taxon>Bacilli</taxon>
        <taxon>Bacillales</taxon>
        <taxon>Bacillaceae</taxon>
        <taxon>Peribacillus</taxon>
    </lineage>
</organism>
<dbReference type="GO" id="GO:0006310">
    <property type="term" value="P:DNA recombination"/>
    <property type="evidence" value="ECO:0007669"/>
    <property type="project" value="UniProtKB-KW"/>
</dbReference>
<dbReference type="GO" id="GO:0003677">
    <property type="term" value="F:DNA binding"/>
    <property type="evidence" value="ECO:0007669"/>
    <property type="project" value="UniProtKB-KW"/>
</dbReference>
<keyword evidence="3" id="KW-0238">DNA-binding</keyword>
<dbReference type="GO" id="GO:0032196">
    <property type="term" value="P:transposition"/>
    <property type="evidence" value="ECO:0007669"/>
    <property type="project" value="UniProtKB-KW"/>
</dbReference>
<dbReference type="Pfam" id="PF01385">
    <property type="entry name" value="OrfB_IS605"/>
    <property type="match status" value="1"/>
</dbReference>
<dbReference type="Proteomes" id="UP000283095">
    <property type="component" value="Chromosome"/>
</dbReference>
<evidence type="ECO:0000313" key="7">
    <source>
        <dbReference type="EMBL" id="AZV42420.1"/>
    </source>
</evidence>
<keyword evidence="4" id="KW-0233">DNA recombination</keyword>
<dbReference type="AlphaFoldDB" id="A0A3Q9RIJ0"/>
<sequence>MEHTPYKTYQIWIKKGHRLFSYFQMMCEHAKNLYNTSNFYYRQVYTALTSNKPLHPLQEEVLQVIHTHIGRMNDIQLQAYQKRVAKEQMKPVDERKEVKANLFTKPTNEHPYINYAFLDCLFKVSKQSDYLSLPIQSSQHVMKTMFQNWKSFFASLSDYRKNPHKYKGKPRIPNYSSSKVKEVFFTNQDCVIKNDRYLKFPKTKEQLNIGKMARIKGKLKQVRVLPKYGQFVVEVVWECSLPEPTEKEPTHFMGIDLGIDNLATVVANTGMKPVLIKGKRIKSMNQYYNKQKAYYTSILCHGKSSNQGQHTSKKLERLHLNRHKQIKDLFHKASRHIVNLALQEQVDIIVIGQNKQWKQESNIGKRNNQQFCFIPHRLLIQMIEYKAIEHGIQVVITEESYTSKASFLDLDFLPTYEKEKTYSFSGKRIKRGLYKSAKGILMNADVNGAYNMIRKVVPNAFANGIEGLNGSQSVNVSTPLVLSVQ</sequence>
<keyword evidence="2" id="KW-0815">Transposition</keyword>
<feature type="domain" description="Cas12f1-like TNB" evidence="6">
    <location>
        <begin position="376"/>
        <end position="452"/>
    </location>
</feature>
<dbReference type="InterPro" id="IPR001959">
    <property type="entry name" value="Transposase"/>
</dbReference>
<evidence type="ECO:0000256" key="1">
    <source>
        <dbReference type="ARBA" id="ARBA00008761"/>
    </source>
</evidence>
<reference evidence="7 8" key="1">
    <citation type="submission" date="2018-01" db="EMBL/GenBank/DDBJ databases">
        <title>Bacillus asahii Genome sequencing and assembly.</title>
        <authorList>
            <person name="Jiang H."/>
            <person name="Feng Y."/>
            <person name="Zhao F."/>
            <person name="Lin X."/>
        </authorList>
    </citation>
    <scope>NUCLEOTIDE SEQUENCE [LARGE SCALE GENOMIC DNA]</scope>
    <source>
        <strain evidence="7 8">OM18</strain>
    </source>
</reference>
<dbReference type="Pfam" id="PF07282">
    <property type="entry name" value="Cas12f1-like_TNB"/>
    <property type="match status" value="1"/>
</dbReference>
<dbReference type="InterPro" id="IPR010095">
    <property type="entry name" value="Cas12f1-like_TNB"/>
</dbReference>
<dbReference type="NCBIfam" id="NF040570">
    <property type="entry name" value="guided_TnpB"/>
    <property type="match status" value="1"/>
</dbReference>
<evidence type="ECO:0000256" key="4">
    <source>
        <dbReference type="ARBA" id="ARBA00023172"/>
    </source>
</evidence>
<protein>
    <submittedName>
        <fullName evidence="7">Transposase IS605</fullName>
    </submittedName>
</protein>
<feature type="domain" description="Probable transposase IS891/IS1136/IS1341" evidence="5">
    <location>
        <begin position="243"/>
        <end position="357"/>
    </location>
</feature>
<evidence type="ECO:0000259" key="6">
    <source>
        <dbReference type="Pfam" id="PF07282"/>
    </source>
</evidence>
<dbReference type="RefSeq" id="WP_373995322.1">
    <property type="nucleotide sequence ID" value="NZ_CP026095.1"/>
</dbReference>
<proteinExistence type="inferred from homology"/>
<evidence type="ECO:0000313" key="8">
    <source>
        <dbReference type="Proteomes" id="UP000283095"/>
    </source>
</evidence>
<accession>A0A3Q9RIJ0</accession>